<accession>A0A068R442</accession>
<dbReference type="HOGENOM" id="CLU_2995744_0_0_6"/>
<name>A0A068R442_9GAMM</name>
<reference evidence="1 2" key="1">
    <citation type="submission" date="2013-07" db="EMBL/GenBank/DDBJ databases">
        <authorList>
            <person name="Genoscope - CEA"/>
        </authorList>
    </citation>
    <scope>NUCLEOTIDE SEQUENCE [LARGE SCALE GENOMIC DNA]</scope>
    <source>
        <strain evidence="1 2">G6</strain>
    </source>
</reference>
<dbReference type="STRING" id="1354304.XPG1_2114"/>
<dbReference type="AlphaFoldDB" id="A0A068R442"/>
<dbReference type="KEGG" id="xpo:XPG1_2114"/>
<sequence>MLSFLISEFAGHKHHFNTLLKLAMETLKSGMQLAEMAKGFANLAVTDVNQPSFIFSC</sequence>
<protein>
    <submittedName>
        <fullName evidence="1">Uncharacterized protein</fullName>
    </submittedName>
</protein>
<keyword evidence="2" id="KW-1185">Reference proteome</keyword>
<dbReference type="Proteomes" id="UP000032735">
    <property type="component" value="Chromosome"/>
</dbReference>
<organism evidence="1 2">
    <name type="scientific">Xenorhabdus poinarii G6</name>
    <dbReference type="NCBI Taxonomy" id="1354304"/>
    <lineage>
        <taxon>Bacteria</taxon>
        <taxon>Pseudomonadati</taxon>
        <taxon>Pseudomonadota</taxon>
        <taxon>Gammaproteobacteria</taxon>
        <taxon>Enterobacterales</taxon>
        <taxon>Morganellaceae</taxon>
        <taxon>Xenorhabdus</taxon>
    </lineage>
</organism>
<evidence type="ECO:0000313" key="1">
    <source>
        <dbReference type="EMBL" id="CDG21769.1"/>
    </source>
</evidence>
<proteinExistence type="predicted"/>
<dbReference type="EMBL" id="FO704551">
    <property type="protein sequence ID" value="CDG21769.1"/>
    <property type="molecule type" value="Genomic_DNA"/>
</dbReference>
<evidence type="ECO:0000313" key="2">
    <source>
        <dbReference type="Proteomes" id="UP000032735"/>
    </source>
</evidence>
<gene>
    <name evidence="1" type="ORF">XPG1_2114</name>
</gene>